<keyword evidence="6" id="KW-0812">Transmembrane</keyword>
<reference evidence="9 10" key="1">
    <citation type="submission" date="2019-09" db="EMBL/GenBank/DDBJ databases">
        <title>Nitrincola iocasae sp. nov., a bacterium isolated from the sediment collected at a cold seep field in South China Sea.</title>
        <authorList>
            <person name="Zhang H."/>
            <person name="Wang H."/>
            <person name="Li C."/>
        </authorList>
    </citation>
    <scope>NUCLEOTIDE SEQUENCE [LARGE SCALE GENOMIC DNA]</scope>
    <source>
        <strain evidence="9 10">KXZD1103</strain>
    </source>
</reference>
<feature type="transmembrane region" description="Helical" evidence="6">
    <location>
        <begin position="285"/>
        <end position="303"/>
    </location>
</feature>
<keyword evidence="2 5" id="KW-0547">Nucleotide-binding</keyword>
<keyword evidence="1" id="KW-0808">Transferase</keyword>
<feature type="transmembrane region" description="Helical" evidence="6">
    <location>
        <begin position="442"/>
        <end position="464"/>
    </location>
</feature>
<sequence>MESLGRYQLKRMLGEGAMSQVYLAYDPKLQRELAIKLLKPEFAQDAQRVELFLNEIQLSGRLHHSNIVSIFDVGQIDEVHFILMQHFESRNLESWFCDHPDLTIEQSLRIVVQLLKAIEHAHAKGIYHRDIKPSNILINDEGLVQLTDFGVAYLNESGVTDDTFVIGTPFYMAPEQLQGHRPTAQSDLYSIGVLLYYLVFGKLPFQASTLKDLDELIQRSEVDLESKQIPPSLKKVIRKLLHKNPAFRYQSATELLKQLDALNAELRSDGKLLNFHISTAWRNTGIVALCFGMLCAALLYLTVNQLSSSLRNTLVSYGDMFVAQMHDHLAEPVLLGDSASMNAIINRFSAADEILYVHLVDNEGRYMASTDGVDAGSYYQAPAGLSRLQLDSQYDVFHYPVDLSGSEIYRFSSRIQYADSTLGRIYVGIKSENLDGIVNKTLFYLLSFILLICGLVVAVVYLIYRYFFKQIKVLNDALQSLYAGNFYTRLKVERKDEIGALKSQFNDLAEQLENFFDQPRAATSADDVDSVQKNSPQAAEVPIEADKTVILNLNKGIEG</sequence>
<dbReference type="InterPro" id="IPR008271">
    <property type="entry name" value="Ser/Thr_kinase_AS"/>
</dbReference>
<dbReference type="Proteomes" id="UP000325606">
    <property type="component" value="Chromosome"/>
</dbReference>
<dbReference type="GO" id="GO:0007165">
    <property type="term" value="P:signal transduction"/>
    <property type="evidence" value="ECO:0007669"/>
    <property type="project" value="InterPro"/>
</dbReference>
<keyword evidence="6" id="KW-1133">Transmembrane helix</keyword>
<keyword evidence="6" id="KW-0472">Membrane</keyword>
<dbReference type="PROSITE" id="PS00107">
    <property type="entry name" value="PROTEIN_KINASE_ATP"/>
    <property type="match status" value="1"/>
</dbReference>
<evidence type="ECO:0000256" key="1">
    <source>
        <dbReference type="ARBA" id="ARBA00022679"/>
    </source>
</evidence>
<dbReference type="Pfam" id="PF00672">
    <property type="entry name" value="HAMP"/>
    <property type="match status" value="1"/>
</dbReference>
<dbReference type="InterPro" id="IPR017441">
    <property type="entry name" value="Protein_kinase_ATP_BS"/>
</dbReference>
<dbReference type="PANTHER" id="PTHR43289:SF6">
    <property type="entry name" value="SERINE_THREONINE-PROTEIN KINASE NEKL-3"/>
    <property type="match status" value="1"/>
</dbReference>
<dbReference type="Pfam" id="PF00069">
    <property type="entry name" value="Pkinase"/>
    <property type="match status" value="1"/>
</dbReference>
<feature type="domain" description="Protein kinase" evidence="7">
    <location>
        <begin position="7"/>
        <end position="262"/>
    </location>
</feature>
<dbReference type="SUPFAM" id="SSF158472">
    <property type="entry name" value="HAMP domain-like"/>
    <property type="match status" value="1"/>
</dbReference>
<dbReference type="GO" id="GO:0005524">
    <property type="term" value="F:ATP binding"/>
    <property type="evidence" value="ECO:0007669"/>
    <property type="project" value="UniProtKB-UniRule"/>
</dbReference>
<feature type="domain" description="HAMP" evidence="8">
    <location>
        <begin position="465"/>
        <end position="517"/>
    </location>
</feature>
<dbReference type="InterPro" id="IPR011009">
    <property type="entry name" value="Kinase-like_dom_sf"/>
</dbReference>
<dbReference type="InterPro" id="IPR000719">
    <property type="entry name" value="Prot_kinase_dom"/>
</dbReference>
<evidence type="ECO:0000256" key="6">
    <source>
        <dbReference type="SAM" id="Phobius"/>
    </source>
</evidence>
<accession>A0A5J6LB12</accession>
<dbReference type="GO" id="GO:0004674">
    <property type="term" value="F:protein serine/threonine kinase activity"/>
    <property type="evidence" value="ECO:0007669"/>
    <property type="project" value="TreeGrafter"/>
</dbReference>
<proteinExistence type="predicted"/>
<dbReference type="Gene3D" id="3.30.200.20">
    <property type="entry name" value="Phosphorylase Kinase, domain 1"/>
    <property type="match status" value="1"/>
</dbReference>
<dbReference type="GO" id="GO:0016020">
    <property type="term" value="C:membrane"/>
    <property type="evidence" value="ECO:0007669"/>
    <property type="project" value="InterPro"/>
</dbReference>
<gene>
    <name evidence="9" type="ORF">F5I99_03995</name>
</gene>
<dbReference type="EMBL" id="CP044222">
    <property type="protein sequence ID" value="QEW05715.1"/>
    <property type="molecule type" value="Genomic_DNA"/>
</dbReference>
<dbReference type="SMART" id="SM00220">
    <property type="entry name" value="S_TKc"/>
    <property type="match status" value="1"/>
</dbReference>
<dbReference type="AlphaFoldDB" id="A0A5J6LB12"/>
<evidence type="ECO:0000256" key="2">
    <source>
        <dbReference type="ARBA" id="ARBA00022741"/>
    </source>
</evidence>
<dbReference type="SMART" id="SM00304">
    <property type="entry name" value="HAMP"/>
    <property type="match status" value="1"/>
</dbReference>
<evidence type="ECO:0000256" key="5">
    <source>
        <dbReference type="PROSITE-ProRule" id="PRU10141"/>
    </source>
</evidence>
<feature type="binding site" evidence="5">
    <location>
        <position position="36"/>
    </location>
    <ligand>
        <name>ATP</name>
        <dbReference type="ChEBI" id="CHEBI:30616"/>
    </ligand>
</feature>
<evidence type="ECO:0000313" key="10">
    <source>
        <dbReference type="Proteomes" id="UP000325606"/>
    </source>
</evidence>
<dbReference type="PROSITE" id="PS00108">
    <property type="entry name" value="PROTEIN_KINASE_ST"/>
    <property type="match status" value="1"/>
</dbReference>
<dbReference type="Gene3D" id="1.10.510.10">
    <property type="entry name" value="Transferase(Phosphotransferase) domain 1"/>
    <property type="match status" value="1"/>
</dbReference>
<keyword evidence="10" id="KW-1185">Reference proteome</keyword>
<dbReference type="PANTHER" id="PTHR43289">
    <property type="entry name" value="MITOGEN-ACTIVATED PROTEIN KINASE KINASE KINASE 20-RELATED"/>
    <property type="match status" value="1"/>
</dbReference>
<protein>
    <submittedName>
        <fullName evidence="9">Protein kinase</fullName>
    </submittedName>
</protein>
<dbReference type="CDD" id="cd14014">
    <property type="entry name" value="STKc_PknB_like"/>
    <property type="match status" value="1"/>
</dbReference>
<name>A0A5J6LB12_9GAMM</name>
<evidence type="ECO:0000259" key="7">
    <source>
        <dbReference type="PROSITE" id="PS50011"/>
    </source>
</evidence>
<evidence type="ECO:0000256" key="4">
    <source>
        <dbReference type="ARBA" id="ARBA00022840"/>
    </source>
</evidence>
<dbReference type="InterPro" id="IPR003660">
    <property type="entry name" value="HAMP_dom"/>
</dbReference>
<keyword evidence="4 5" id="KW-0067">ATP-binding</keyword>
<dbReference type="CDD" id="cd06225">
    <property type="entry name" value="HAMP"/>
    <property type="match status" value="1"/>
</dbReference>
<organism evidence="9 10">
    <name type="scientific">Nitrincola iocasae</name>
    <dbReference type="NCBI Taxonomy" id="2614693"/>
    <lineage>
        <taxon>Bacteria</taxon>
        <taxon>Pseudomonadati</taxon>
        <taxon>Pseudomonadota</taxon>
        <taxon>Gammaproteobacteria</taxon>
        <taxon>Oceanospirillales</taxon>
        <taxon>Oceanospirillaceae</taxon>
        <taxon>Nitrincola</taxon>
    </lineage>
</organism>
<evidence type="ECO:0000256" key="3">
    <source>
        <dbReference type="ARBA" id="ARBA00022777"/>
    </source>
</evidence>
<dbReference type="PROSITE" id="PS50011">
    <property type="entry name" value="PROTEIN_KINASE_DOM"/>
    <property type="match status" value="1"/>
</dbReference>
<dbReference type="SUPFAM" id="SSF56112">
    <property type="entry name" value="Protein kinase-like (PK-like)"/>
    <property type="match status" value="1"/>
</dbReference>
<evidence type="ECO:0000313" key="9">
    <source>
        <dbReference type="EMBL" id="QEW05715.1"/>
    </source>
</evidence>
<evidence type="ECO:0000259" key="8">
    <source>
        <dbReference type="PROSITE" id="PS50885"/>
    </source>
</evidence>
<dbReference type="Gene3D" id="6.10.340.10">
    <property type="match status" value="1"/>
</dbReference>
<dbReference type="RefSeq" id="WP_151053759.1">
    <property type="nucleotide sequence ID" value="NZ_CP044222.1"/>
</dbReference>
<dbReference type="PROSITE" id="PS50885">
    <property type="entry name" value="HAMP"/>
    <property type="match status" value="1"/>
</dbReference>
<keyword evidence="3 9" id="KW-0418">Kinase</keyword>
<dbReference type="KEGG" id="nik:F5I99_03995"/>